<dbReference type="Proteomes" id="UP000251634">
    <property type="component" value="Unassembled WGS sequence"/>
</dbReference>
<protein>
    <submittedName>
        <fullName evidence="7">Acetolactate synthase large subunit</fullName>
    </submittedName>
</protein>
<comment type="similarity">
    <text evidence="1 3">Belongs to the TPP enzyme family.</text>
</comment>
<feature type="domain" description="Thiamine pyrophosphate enzyme TPP-binding" evidence="5">
    <location>
        <begin position="384"/>
        <end position="531"/>
    </location>
</feature>
<sequence length="557" mass="61552">MKEETKMRTTAQVLVDCLEAEGVDVIFGIPGEETLDLMFAIRDSKIRFIPVRHEQGAAFMADVYGRLTGRAGVCLSTLGPGATNLVTGVADAYLDGAPLVAITGQVGTDRMQLTSHQYLDLTAMFEPITKRSKQIIRPDTVGEIVRLAFKHAEKGKPGATHIDLPQNIAKMPADAVPLKRQQVHDLYADPTHIAAAGKIISEAENPVILVGTGAVRAHAAAAITEMADRLHIPVVNTMMAKGVVPKDDRYSLWTIGIPQKDYVNQVFDRADVVIAIGYDIVECAPAKWGARPDMTIVHIDNAPADVNKRYQPAVEVVGDISESVYEILRCARRGTEPEFALELRRTMEAEHEAMANDDSCPMKPARILADVRKVMGRSDILVSDVGAHKMWIARHYDCYEPNTCLISNGFASMGFSIPGAFAAKLLYPDKKVLAVCGDGGFMMNSQELETAVREKVPFVTLIWEDSSYGLIKWKEQEQFGGEHCYVDFTNPDFKMLAEAMHCKGYRVEKAEDLIPTLEEAFRQDVPSVIVVPVDYSENMKLSEHLKEVYTKKQEAII</sequence>
<evidence type="ECO:0000259" key="6">
    <source>
        <dbReference type="Pfam" id="PF02776"/>
    </source>
</evidence>
<accession>A0A329TJA2</accession>
<dbReference type="GO" id="GO:0030976">
    <property type="term" value="F:thiamine pyrophosphate binding"/>
    <property type="evidence" value="ECO:0007669"/>
    <property type="project" value="InterPro"/>
</dbReference>
<evidence type="ECO:0000259" key="4">
    <source>
        <dbReference type="Pfam" id="PF00205"/>
    </source>
</evidence>
<evidence type="ECO:0000256" key="1">
    <source>
        <dbReference type="ARBA" id="ARBA00007812"/>
    </source>
</evidence>
<dbReference type="GO" id="GO:0000287">
    <property type="term" value="F:magnesium ion binding"/>
    <property type="evidence" value="ECO:0007669"/>
    <property type="project" value="InterPro"/>
</dbReference>
<dbReference type="InterPro" id="IPR029061">
    <property type="entry name" value="THDP-binding"/>
</dbReference>
<feature type="domain" description="Thiamine pyrophosphate enzyme central" evidence="4">
    <location>
        <begin position="193"/>
        <end position="325"/>
    </location>
</feature>
<dbReference type="InterPro" id="IPR045229">
    <property type="entry name" value="TPP_enz"/>
</dbReference>
<dbReference type="InterPro" id="IPR000399">
    <property type="entry name" value="TPP-bd_CS"/>
</dbReference>
<dbReference type="AlphaFoldDB" id="A0A329TJA2"/>
<dbReference type="GO" id="GO:0009099">
    <property type="term" value="P:L-valine biosynthetic process"/>
    <property type="evidence" value="ECO:0007669"/>
    <property type="project" value="TreeGrafter"/>
</dbReference>
<name>A0A329TJA2_9FIRM</name>
<dbReference type="GO" id="GO:0005948">
    <property type="term" value="C:acetolactate synthase complex"/>
    <property type="evidence" value="ECO:0007669"/>
    <property type="project" value="TreeGrafter"/>
</dbReference>
<reference evidence="7 8" key="1">
    <citation type="submission" date="2018-02" db="EMBL/GenBank/DDBJ databases">
        <title>Complete genome sequencing of Faecalibacterium prausnitzii strains isolated from the human gut.</title>
        <authorList>
            <person name="Fitzgerald B.C."/>
            <person name="Shkoporov A.N."/>
            <person name="Ross P.R."/>
            <person name="Hill C."/>
        </authorList>
    </citation>
    <scope>NUCLEOTIDE SEQUENCE [LARGE SCALE GENOMIC DNA]</scope>
    <source>
        <strain evidence="7 8">APC942/8-14-2</strain>
    </source>
</reference>
<dbReference type="CDD" id="cd07035">
    <property type="entry name" value="TPP_PYR_POX_like"/>
    <property type="match status" value="1"/>
</dbReference>
<dbReference type="InterPro" id="IPR011766">
    <property type="entry name" value="TPP_enzyme_TPP-bd"/>
</dbReference>
<evidence type="ECO:0000313" key="7">
    <source>
        <dbReference type="EMBL" id="RAW49857.1"/>
    </source>
</evidence>
<dbReference type="SUPFAM" id="SSF52518">
    <property type="entry name" value="Thiamin diphosphate-binding fold (THDP-binding)"/>
    <property type="match status" value="2"/>
</dbReference>
<dbReference type="NCBIfam" id="NF006378">
    <property type="entry name" value="PRK08617.1"/>
    <property type="match status" value="1"/>
</dbReference>
<evidence type="ECO:0000313" key="8">
    <source>
        <dbReference type="Proteomes" id="UP000251634"/>
    </source>
</evidence>
<dbReference type="InterPro" id="IPR012000">
    <property type="entry name" value="Thiamin_PyroP_enz_cen_dom"/>
</dbReference>
<keyword evidence="2 3" id="KW-0786">Thiamine pyrophosphate</keyword>
<dbReference type="PANTHER" id="PTHR18968">
    <property type="entry name" value="THIAMINE PYROPHOSPHATE ENZYMES"/>
    <property type="match status" value="1"/>
</dbReference>
<dbReference type="InterPro" id="IPR012001">
    <property type="entry name" value="Thiamin_PyroP_enz_TPP-bd_dom"/>
</dbReference>
<dbReference type="SUPFAM" id="SSF52467">
    <property type="entry name" value="DHS-like NAD/FAD-binding domain"/>
    <property type="match status" value="1"/>
</dbReference>
<dbReference type="GO" id="GO:0050660">
    <property type="term" value="F:flavin adenine dinucleotide binding"/>
    <property type="evidence" value="ECO:0007669"/>
    <property type="project" value="TreeGrafter"/>
</dbReference>
<dbReference type="InterPro" id="IPR029035">
    <property type="entry name" value="DHS-like_NAD/FAD-binding_dom"/>
</dbReference>
<gene>
    <name evidence="7" type="ORF">C4N25_06620</name>
</gene>
<dbReference type="GO" id="GO:0003984">
    <property type="term" value="F:acetolactate synthase activity"/>
    <property type="evidence" value="ECO:0007669"/>
    <property type="project" value="TreeGrafter"/>
</dbReference>
<dbReference type="Gene3D" id="3.40.50.1220">
    <property type="entry name" value="TPP-binding domain"/>
    <property type="match status" value="1"/>
</dbReference>
<dbReference type="PROSITE" id="PS00187">
    <property type="entry name" value="TPP_ENZYMES"/>
    <property type="match status" value="1"/>
</dbReference>
<evidence type="ECO:0000256" key="3">
    <source>
        <dbReference type="RuleBase" id="RU362132"/>
    </source>
</evidence>
<organism evidence="7 8">
    <name type="scientific">Faecalibacterium prausnitzii</name>
    <dbReference type="NCBI Taxonomy" id="853"/>
    <lineage>
        <taxon>Bacteria</taxon>
        <taxon>Bacillati</taxon>
        <taxon>Bacillota</taxon>
        <taxon>Clostridia</taxon>
        <taxon>Eubacteriales</taxon>
        <taxon>Oscillospiraceae</taxon>
        <taxon>Faecalibacterium</taxon>
    </lineage>
</organism>
<evidence type="ECO:0000259" key="5">
    <source>
        <dbReference type="Pfam" id="PF02775"/>
    </source>
</evidence>
<dbReference type="PANTHER" id="PTHR18968:SF129">
    <property type="entry name" value="ACETOLACTATE SYNTHASE"/>
    <property type="match status" value="1"/>
</dbReference>
<dbReference type="Pfam" id="PF02775">
    <property type="entry name" value="TPP_enzyme_C"/>
    <property type="match status" value="1"/>
</dbReference>
<dbReference type="Pfam" id="PF02776">
    <property type="entry name" value="TPP_enzyme_N"/>
    <property type="match status" value="1"/>
</dbReference>
<dbReference type="Gene3D" id="3.40.50.970">
    <property type="match status" value="2"/>
</dbReference>
<evidence type="ECO:0000256" key="2">
    <source>
        <dbReference type="ARBA" id="ARBA00023052"/>
    </source>
</evidence>
<dbReference type="Pfam" id="PF00205">
    <property type="entry name" value="TPP_enzyme_M"/>
    <property type="match status" value="1"/>
</dbReference>
<dbReference type="CDD" id="cd02010">
    <property type="entry name" value="TPP_ALS"/>
    <property type="match status" value="1"/>
</dbReference>
<proteinExistence type="inferred from homology"/>
<comment type="caution">
    <text evidence="7">The sequence shown here is derived from an EMBL/GenBank/DDBJ whole genome shotgun (WGS) entry which is preliminary data.</text>
</comment>
<dbReference type="NCBIfam" id="NF006187">
    <property type="entry name" value="PRK08322.1"/>
    <property type="match status" value="1"/>
</dbReference>
<dbReference type="EMBL" id="PRKZ01000004">
    <property type="protein sequence ID" value="RAW49857.1"/>
    <property type="molecule type" value="Genomic_DNA"/>
</dbReference>
<feature type="domain" description="Thiamine pyrophosphate enzyme N-terminal TPP-binding" evidence="6">
    <location>
        <begin position="9"/>
        <end position="121"/>
    </location>
</feature>
<dbReference type="FunFam" id="3.40.50.970:FF:000007">
    <property type="entry name" value="Acetolactate synthase"/>
    <property type="match status" value="1"/>
</dbReference>
<dbReference type="GO" id="GO:0009097">
    <property type="term" value="P:isoleucine biosynthetic process"/>
    <property type="evidence" value="ECO:0007669"/>
    <property type="project" value="TreeGrafter"/>
</dbReference>